<feature type="compositionally biased region" description="Low complexity" evidence="1">
    <location>
        <begin position="911"/>
        <end position="928"/>
    </location>
</feature>
<feature type="compositionally biased region" description="Polar residues" evidence="1">
    <location>
        <begin position="815"/>
        <end position="827"/>
    </location>
</feature>
<feature type="region of interest" description="Disordered" evidence="1">
    <location>
        <begin position="1454"/>
        <end position="1473"/>
    </location>
</feature>
<evidence type="ECO:0000313" key="3">
    <source>
        <dbReference type="Proteomes" id="UP001176517"/>
    </source>
</evidence>
<protein>
    <submittedName>
        <fullName evidence="2">Uncharacterized protein</fullName>
    </submittedName>
</protein>
<feature type="region of interest" description="Disordered" evidence="1">
    <location>
        <begin position="762"/>
        <end position="802"/>
    </location>
</feature>
<feature type="compositionally biased region" description="Basic and acidic residues" evidence="1">
    <location>
        <begin position="48"/>
        <end position="63"/>
    </location>
</feature>
<feature type="region of interest" description="Disordered" evidence="1">
    <location>
        <begin position="908"/>
        <end position="928"/>
    </location>
</feature>
<feature type="compositionally biased region" description="Low complexity" evidence="1">
    <location>
        <begin position="793"/>
        <end position="802"/>
    </location>
</feature>
<feature type="compositionally biased region" description="Polar residues" evidence="1">
    <location>
        <begin position="279"/>
        <end position="294"/>
    </location>
</feature>
<feature type="compositionally biased region" description="Polar residues" evidence="1">
    <location>
        <begin position="1277"/>
        <end position="1290"/>
    </location>
</feature>
<dbReference type="EMBL" id="JAPDMZ010000112">
    <property type="protein sequence ID" value="KAK0549452.1"/>
    <property type="molecule type" value="Genomic_DNA"/>
</dbReference>
<gene>
    <name evidence="2" type="ORF">OC846_004059</name>
</gene>
<feature type="region of interest" description="Disordered" evidence="1">
    <location>
        <begin position="982"/>
        <end position="1027"/>
    </location>
</feature>
<feature type="region of interest" description="Disordered" evidence="1">
    <location>
        <begin position="1071"/>
        <end position="1158"/>
    </location>
</feature>
<feature type="region of interest" description="Disordered" evidence="1">
    <location>
        <begin position="1696"/>
        <end position="1717"/>
    </location>
</feature>
<proteinExistence type="predicted"/>
<keyword evidence="3" id="KW-1185">Reference proteome</keyword>
<dbReference type="Proteomes" id="UP001176517">
    <property type="component" value="Unassembled WGS sequence"/>
</dbReference>
<comment type="caution">
    <text evidence="2">The sequence shown here is derived from an EMBL/GenBank/DDBJ whole genome shotgun (WGS) entry which is preliminary data.</text>
</comment>
<evidence type="ECO:0000256" key="1">
    <source>
        <dbReference type="SAM" id="MobiDB-lite"/>
    </source>
</evidence>
<accession>A0AAN6GNY9</accession>
<feature type="compositionally biased region" description="Basic and acidic residues" evidence="1">
    <location>
        <begin position="1261"/>
        <end position="1276"/>
    </location>
</feature>
<feature type="compositionally biased region" description="Low complexity" evidence="1">
    <location>
        <begin position="318"/>
        <end position="338"/>
    </location>
</feature>
<feature type="compositionally biased region" description="Basic and acidic residues" evidence="1">
    <location>
        <begin position="766"/>
        <end position="775"/>
    </location>
</feature>
<evidence type="ECO:0000313" key="2">
    <source>
        <dbReference type="EMBL" id="KAK0549452.1"/>
    </source>
</evidence>
<sequence>MALPPLRKPAAVPANNGRLTSGLSRQRILPPPPADSDAYSTDSDSSADSDHSSDKDIGDETERGPTQPTGDDPAGDTSCLNAAHRRKSQANKLAAAAAAAAATKRFQQQQQLLIREQRKRAIQNASDSKTGPTAGPSKPTNKALAGLQNLTNSQASLPDTEDEYDLGLGPSPSKEDETQFDMDIDGQELWTHCYCVVCDRLIAPPTAPDAESSIGSGSGTAPPSPLAGPSPSDAASKKADHAPSGRRGSAAPVKRNYSSGRLSTHSTRSNTSSHAPKRTGSTGSRLNALSNLKPTTKLHQDKARSSMLDTESGKGQLSRADSSTSIASRTDSSSNRGGSPPPPSIASQGYSSASSAHSRRRPSQTGPSIGEGPEPRSSKHEIQLSQGAAAISRAQSSSGKEKATDNLARPPKNRSSLYCSERCRLIDEQRSLGLGELRPYLSQPVSAMGSMGNAPYPYVAPAAIAVTTVGSDQPAAVIPVASSTLSLGLAAASRSDPLPVLAATAVVAASASGARPMMALVELARSSAAGNATLSQGLSMSIGRNQASGSAAPYVIGSTSAAPMGGRPVLTAQVATPLAPIDGGAAYFNPSSLPAGQSTPRYWPIDDECPDCCMCPECALADEAEARTTSGASGTAPSGSGASDTATSESSYALMAGAGLGGSDGIHGKGKQRTASGRLLTPHNLMPLNENDADYFGAYPETMRKAMLEQARMQNAASALSGQSQNSALNSLGSPEAAAALRRSSLQSAGGNAEAAYVAAALGGSRRPDERERNAVRQSRRTSNLSEHDSRFARPTSSASTSFSAAATVMVPSAPASNSDGPGSSAITAVPADSALGNRSRSTSVPGSQKHEHYQELRTRLMPRADGEELLEVPESDAAMLGTSLGTALHRSRSTITGNDSICANSRHLRTSSASHRGSGSFSASTSSPLKLLQRGEMHHGTPSVGAVNIGVLRGLADSRTGSKQDPADEREQFSQLKRRVANWSADSQRESEAVSIVDSGWRKHRRAESEWSSRSSMNDTSNDSLNLTTASQSISRPMSVGSGNGLGAGALDSLKRAQALAMGRELDRERLANDQSADSSTHSMSGTDVSTSVSMATSLDAVREGRQEHHRRPNDDSITHSISTFRRGGAESSAEGAEPAKRRYSTGGPSQSGTQGFFSSIWSSLRSSNLTQKQLSRTETAPASSSAAVSGLRATQIERGSATSGLHPETKDRPHRSSSSLDVDPDDQALITATDLGRGDTIKPTRSGRTIANAPGGSGRRFDSLRSDTTDRDETGSNVTGRSGSSKRSGNVVDKAAKRHSDVPDGGTRSHVTTVAKPTMRRGSVPFFTQEIGHGHIPGDSIEDFDARARSPSHGSHTGPPVRPEHRHSISNGAAAGVESVERRRLARLEQQRAHRHQRSRDVSMLPPLLAPDGRSNSASSTNLRLMHTSSPGFAPPGSTRASSHGRVPPGAVQLGGSGYKRSTTPASMMPPALRSPRSFQGMMPIDPLVAGMGFSPARSTAGSTPHYGTSPRGRGLGWGSSMTPLTGPGSGPTSAAITPVASGANLAAMGQPQSYTGSFRLSGTHSVGSHSDKGQTTPRHQHHHHHHHHHQHGHVRGHAHSQSHSQTGGSTQAYPPLPMTGHFATLGAIPPSHSAHYSRHATMPTLMYSRSVTPSVPEHGGEMSSEALAGASALPHSPNLKMYGRAGSVGFIKPAMGPTRPRSGLGRRSESPASITNANLPVGAIEGITLLTPQQYQEHLQNQQQRERNRRTWSYEALSSMAGSGKTYPIMPLPGNGEVHDRYDEEWTSLINSTRRSTDAGLDQEADADGSRGDGATGDDGADRQTPLATPGAGTQRTTQRKALFHFG</sequence>
<name>A0AAN6GNY9_9BASI</name>
<feature type="compositionally biased region" description="Low complexity" evidence="1">
    <location>
        <begin position="345"/>
        <end position="356"/>
    </location>
</feature>
<feature type="compositionally biased region" description="Basic and acidic residues" evidence="1">
    <location>
        <begin position="373"/>
        <end position="382"/>
    </location>
</feature>
<feature type="compositionally biased region" description="Polar residues" evidence="1">
    <location>
        <begin position="1018"/>
        <end position="1027"/>
    </location>
</feature>
<feature type="compositionally biased region" description="Polar residues" evidence="1">
    <location>
        <begin position="1174"/>
        <end position="1189"/>
    </location>
</feature>
<feature type="compositionally biased region" description="Low complexity" evidence="1">
    <location>
        <begin position="94"/>
        <end position="113"/>
    </location>
</feature>
<organism evidence="2 3">
    <name type="scientific">Tilletia horrida</name>
    <dbReference type="NCBI Taxonomy" id="155126"/>
    <lineage>
        <taxon>Eukaryota</taxon>
        <taxon>Fungi</taxon>
        <taxon>Dikarya</taxon>
        <taxon>Basidiomycota</taxon>
        <taxon>Ustilaginomycotina</taxon>
        <taxon>Exobasidiomycetes</taxon>
        <taxon>Tilletiales</taxon>
        <taxon>Tilletiaceae</taxon>
        <taxon>Tilletia</taxon>
    </lineage>
</organism>
<feature type="region of interest" description="Disordered" evidence="1">
    <location>
        <begin position="1174"/>
        <end position="1318"/>
    </location>
</feature>
<feature type="region of interest" description="Disordered" evidence="1">
    <location>
        <begin position="1390"/>
        <end position="1449"/>
    </location>
</feature>
<feature type="compositionally biased region" description="Low complexity" evidence="1">
    <location>
        <begin position="212"/>
        <end position="221"/>
    </location>
</feature>
<feature type="region of interest" description="Disordered" evidence="1">
    <location>
        <begin position="1561"/>
        <end position="1617"/>
    </location>
</feature>
<feature type="region of interest" description="Disordered" evidence="1">
    <location>
        <begin position="205"/>
        <end position="414"/>
    </location>
</feature>
<reference evidence="2" key="1">
    <citation type="journal article" date="2023" name="PhytoFront">
        <title>Draft Genome Resources of Seven Strains of Tilletia horrida, Causal Agent of Kernel Smut of Rice.</title>
        <authorList>
            <person name="Khanal S."/>
            <person name="Antony Babu S."/>
            <person name="Zhou X.G."/>
        </authorList>
    </citation>
    <scope>NUCLEOTIDE SEQUENCE</scope>
    <source>
        <strain evidence="2">TX6</strain>
    </source>
</reference>
<feature type="region of interest" description="Disordered" evidence="1">
    <location>
        <begin position="663"/>
        <end position="685"/>
    </location>
</feature>
<feature type="region of interest" description="Disordered" evidence="1">
    <location>
        <begin position="814"/>
        <end position="855"/>
    </location>
</feature>
<feature type="compositionally biased region" description="Low complexity" evidence="1">
    <location>
        <begin position="263"/>
        <end position="274"/>
    </location>
</feature>
<feature type="compositionally biased region" description="Low complexity" evidence="1">
    <location>
        <begin position="35"/>
        <end position="46"/>
    </location>
</feature>
<feature type="compositionally biased region" description="Basic residues" evidence="1">
    <location>
        <begin position="1581"/>
        <end position="1603"/>
    </location>
</feature>
<feature type="region of interest" description="Disordered" evidence="1">
    <location>
        <begin position="1796"/>
        <end position="1841"/>
    </location>
</feature>
<feature type="compositionally biased region" description="Polar residues" evidence="1">
    <location>
        <begin position="1416"/>
        <end position="1433"/>
    </location>
</feature>
<feature type="region of interest" description="Disordered" evidence="1">
    <location>
        <begin position="1"/>
        <end position="183"/>
    </location>
</feature>
<feature type="compositionally biased region" description="Basic and acidic residues" evidence="1">
    <location>
        <begin position="1102"/>
        <end position="1119"/>
    </location>
</feature>
<feature type="compositionally biased region" description="Polar residues" evidence="1">
    <location>
        <begin position="148"/>
        <end position="157"/>
    </location>
</feature>
<feature type="compositionally biased region" description="Low complexity" evidence="1">
    <location>
        <begin position="1604"/>
        <end position="1615"/>
    </location>
</feature>
<feature type="region of interest" description="Disordered" evidence="1">
    <location>
        <begin position="1331"/>
        <end position="1369"/>
    </location>
</feature>
<feature type="compositionally biased region" description="Low complexity" evidence="1">
    <location>
        <begin position="1146"/>
        <end position="1158"/>
    </location>
</feature>
<feature type="compositionally biased region" description="Polar residues" evidence="1">
    <location>
        <begin position="1561"/>
        <end position="1580"/>
    </location>
</feature>
<feature type="compositionally biased region" description="Polar residues" evidence="1">
    <location>
        <begin position="837"/>
        <end position="847"/>
    </location>
</feature>
<feature type="compositionally biased region" description="Polar residues" evidence="1">
    <location>
        <begin position="1074"/>
        <end position="1098"/>
    </location>
</feature>